<feature type="chain" id="PRO_5038627242" evidence="1">
    <location>
        <begin position="20"/>
        <end position="385"/>
    </location>
</feature>
<keyword evidence="3" id="KW-1185">Reference proteome</keyword>
<dbReference type="AlphaFoldDB" id="A0A6N8U2W8"/>
<protein>
    <submittedName>
        <fullName evidence="2">Uncharacterized protein</fullName>
    </submittedName>
</protein>
<dbReference type="RefSeq" id="WP_160624106.1">
    <property type="nucleotide sequence ID" value="NZ_WUUQ01000001.1"/>
</dbReference>
<sequence length="385" mass="43205">MKIKAAYAVCVMLSISMLAACGSGGKDTPKKTDSLADMAVEINGSTLQIYGTANEFMQNNWKISYTENDKKKVDDLGELYATITNKEDENQEINVLLKNWEDDAVKVNDAQIARFSISHMEEIGMKIKLPKKITEKSTIRDVIKAYGQPSAYYVNSFMGSVDSYLIYESKGDYQKREMITFSFENTKLKRVDFEGAEKKKKANKSTVFTFKDVFGYKAFTDITEPSVIYDDVLLNGKVRIGSIEIGKDSALGTLMDEGWMIDSTYGDETTTEIYLTKDDAWLSVTAAGVYQEGTQIDKTMPIISINVQIIGLDDIEMVLPGGLNTSASAKDIMKQYGMAHSLYYTKDGLEMNYALYTDDYDIGAQTSFQYNKKGEMTDFSITFRK</sequence>
<dbReference type="EMBL" id="WUUQ01000001">
    <property type="protein sequence ID" value="MXQ72616.1"/>
    <property type="molecule type" value="Genomic_DNA"/>
</dbReference>
<comment type="caution">
    <text evidence="2">The sequence shown here is derived from an EMBL/GenBank/DDBJ whole genome shotgun (WGS) entry which is preliminary data.</text>
</comment>
<proteinExistence type="predicted"/>
<accession>A0A6N8U2W8</accession>
<evidence type="ECO:0000313" key="3">
    <source>
        <dbReference type="Proteomes" id="UP000434036"/>
    </source>
</evidence>
<evidence type="ECO:0000256" key="1">
    <source>
        <dbReference type="SAM" id="SignalP"/>
    </source>
</evidence>
<evidence type="ECO:0000313" key="2">
    <source>
        <dbReference type="EMBL" id="MXQ72616.1"/>
    </source>
</evidence>
<dbReference type="PROSITE" id="PS51257">
    <property type="entry name" value="PROKAR_LIPOPROTEIN"/>
    <property type="match status" value="1"/>
</dbReference>
<name>A0A6N8U2W8_9FIRM</name>
<keyword evidence="1" id="KW-0732">Signal</keyword>
<gene>
    <name evidence="2" type="ORF">GSF08_01485</name>
</gene>
<organism evidence="2 3">
    <name type="scientific">Copranaerobaculum intestinale</name>
    <dbReference type="NCBI Taxonomy" id="2692629"/>
    <lineage>
        <taxon>Bacteria</taxon>
        <taxon>Bacillati</taxon>
        <taxon>Bacillota</taxon>
        <taxon>Erysipelotrichia</taxon>
        <taxon>Erysipelotrichales</taxon>
        <taxon>Erysipelotrichaceae</taxon>
        <taxon>Copranaerobaculum</taxon>
    </lineage>
</organism>
<dbReference type="Proteomes" id="UP000434036">
    <property type="component" value="Unassembled WGS sequence"/>
</dbReference>
<reference evidence="2 3" key="1">
    <citation type="submission" date="2019-12" db="EMBL/GenBank/DDBJ databases">
        <authorList>
            <person name="Yang R."/>
        </authorList>
    </citation>
    <scope>NUCLEOTIDE SEQUENCE [LARGE SCALE GENOMIC DNA]</scope>
    <source>
        <strain evidence="2 3">DONG20-135</strain>
    </source>
</reference>
<reference evidence="2 3" key="2">
    <citation type="submission" date="2020-01" db="EMBL/GenBank/DDBJ databases">
        <title>Clostridiaceae sp. nov. isolated from the gut of human by culturomics.</title>
        <authorList>
            <person name="Chang Y."/>
        </authorList>
    </citation>
    <scope>NUCLEOTIDE SEQUENCE [LARGE SCALE GENOMIC DNA]</scope>
    <source>
        <strain evidence="2 3">DONG20-135</strain>
    </source>
</reference>
<feature type="signal peptide" evidence="1">
    <location>
        <begin position="1"/>
        <end position="19"/>
    </location>
</feature>